<protein>
    <submittedName>
        <fullName evidence="2">Retrovirus-related Pol polyprotein from transposon TNT 1-94</fullName>
    </submittedName>
</protein>
<evidence type="ECO:0000256" key="1">
    <source>
        <dbReference type="SAM" id="Coils"/>
    </source>
</evidence>
<reference evidence="2" key="1">
    <citation type="journal article" date="2019" name="Sci. Rep.">
        <title>Draft genome of Tanacetum cinerariifolium, the natural source of mosquito coil.</title>
        <authorList>
            <person name="Yamashiro T."/>
            <person name="Shiraishi A."/>
            <person name="Satake H."/>
            <person name="Nakayama K."/>
        </authorList>
    </citation>
    <scope>NUCLEOTIDE SEQUENCE</scope>
</reference>
<sequence>MRGEQLQLEMRKFITQSAMQILDKMLLIQAQENVVVLDEEQLLFIADGQDSTFDDDVDEPPVQDLALNMDQVFQADQCDAFDSDVDEALTVQTMFMVNVSSADLIYDEAGPSYDSDILSEGIHTALIKEVKEIKEIYEQMKAEVDQYAVDKKCAEIERKNLLIENENLLVDCFSNELFYSVMNVVNTVSIFSELHDAYTVKQARVVKLKGEISKLKHKIQKDDDSEMIKHFSNLEVKMDDPNITMEEYIRLEEEKARRHGKVYNWETANYGKIWYDEDVHDLRSVETKFPAIVFNDELSS</sequence>
<comment type="caution">
    <text evidence="2">The sequence shown here is derived from an EMBL/GenBank/DDBJ whole genome shotgun (WGS) entry which is preliminary data.</text>
</comment>
<proteinExistence type="predicted"/>
<keyword evidence="1" id="KW-0175">Coiled coil</keyword>
<feature type="coiled-coil region" evidence="1">
    <location>
        <begin position="123"/>
        <end position="157"/>
    </location>
</feature>
<evidence type="ECO:0000313" key="2">
    <source>
        <dbReference type="EMBL" id="GEY39552.1"/>
    </source>
</evidence>
<organism evidence="2">
    <name type="scientific">Tanacetum cinerariifolium</name>
    <name type="common">Dalmatian daisy</name>
    <name type="synonym">Chrysanthemum cinerariifolium</name>
    <dbReference type="NCBI Taxonomy" id="118510"/>
    <lineage>
        <taxon>Eukaryota</taxon>
        <taxon>Viridiplantae</taxon>
        <taxon>Streptophyta</taxon>
        <taxon>Embryophyta</taxon>
        <taxon>Tracheophyta</taxon>
        <taxon>Spermatophyta</taxon>
        <taxon>Magnoliopsida</taxon>
        <taxon>eudicotyledons</taxon>
        <taxon>Gunneridae</taxon>
        <taxon>Pentapetalae</taxon>
        <taxon>asterids</taxon>
        <taxon>campanulids</taxon>
        <taxon>Asterales</taxon>
        <taxon>Asteraceae</taxon>
        <taxon>Asteroideae</taxon>
        <taxon>Anthemideae</taxon>
        <taxon>Anthemidinae</taxon>
        <taxon>Tanacetum</taxon>
    </lineage>
</organism>
<gene>
    <name evidence="2" type="ORF">Tci_411526</name>
</gene>
<feature type="non-terminal residue" evidence="2">
    <location>
        <position position="300"/>
    </location>
</feature>
<name>A0A699HLS3_TANCI</name>
<dbReference type="EMBL" id="BKCJ010174973">
    <property type="protein sequence ID" value="GEY39552.1"/>
    <property type="molecule type" value="Genomic_DNA"/>
</dbReference>
<dbReference type="AlphaFoldDB" id="A0A699HLS3"/>
<accession>A0A699HLS3</accession>